<protein>
    <recommendedName>
        <fullName evidence="1">PD-(D/E)XK endonuclease-like domain-containing protein</fullName>
    </recommendedName>
</protein>
<organism evidence="2 3">
    <name type="scientific">Halarchaeum grantii</name>
    <dbReference type="NCBI Taxonomy" id="1193105"/>
    <lineage>
        <taxon>Archaea</taxon>
        <taxon>Methanobacteriati</taxon>
        <taxon>Methanobacteriota</taxon>
        <taxon>Stenosarchaea group</taxon>
        <taxon>Halobacteria</taxon>
        <taxon>Halobacteriales</taxon>
        <taxon>Halobacteriaceae</taxon>
    </lineage>
</organism>
<dbReference type="InterPro" id="IPR011604">
    <property type="entry name" value="PDDEXK-like_dom_sf"/>
</dbReference>
<dbReference type="InterPro" id="IPR038726">
    <property type="entry name" value="PDDEXK_AddAB-type"/>
</dbReference>
<dbReference type="RefSeq" id="WP_188884184.1">
    <property type="nucleotide sequence ID" value="NZ_BMPF01000005.1"/>
</dbReference>
<name>A0A830FFF8_9EURY</name>
<dbReference type="Proteomes" id="UP000628840">
    <property type="component" value="Unassembled WGS sequence"/>
</dbReference>
<gene>
    <name evidence="2" type="ORF">GCM10009037_26690</name>
</gene>
<comment type="caution">
    <text evidence="2">The sequence shown here is derived from an EMBL/GenBank/DDBJ whole genome shotgun (WGS) entry which is preliminary data.</text>
</comment>
<sequence>MTERTLFIGPNQQKLEEEAFDWAHSRSEDGIGRVLYLSSASDRHERVQASWAASRPPLSLTTDTLPSLVYEAYEKATGPHTQLPEATDRRALELSLDSIIADRDWLSSQSHAPASLVDAFDRRFARFQNVGLTTPALVREEFENSELPARIRDTTVAAYETYYERRQSVSEPWTVTYSHAFETIADADFEDLYPHVDVIVVSGFFDPGALEQQVLEALFTAFPTAAVLPTFTPDGAEGVDPATETIRDLYRSADFDVEQVEETHGSSALSGLARSLYQNDPPAQRSVVDDLTWRELPTPEREARFVARDIKSQLATDETTDIGVVIPGFEAYEGYFADAFETFDLEYSVETSSAPTDTFVGTVVENLVSLSEPEPRAATFTELVTNPLVDVLDTDAETDVVATERRVDSARLQAVRDHTDREIASAIDDLLDTLESLHTGSLTQGIEAIRTCLAEFGIESALDEDTTPVDVGRERAALDEVRRILASFEEVDDASMALSPGAAVRRALHGASLNGYRDTTGQVTILNHLDATGFAFDQLYLVGLTSEHFPAVRRHAAFFERMVDAHPILEVLDDRLRDRYIFATLLANAGEVTLTTPETDPDATAVVRSPILDELQRVTDIEPETGVDDRVGSREDLQRHIAPRDDRREAIDAAGERGDFTATQTIRANRGSQCASERADPDLSPHDGLLEAETVAEVYPKDEREPYSASRIERYVNCGFQFYMEHVLDVEDDDGVERTPDPLETGTFVHDTFERFYADLQDGAGDGVDLAAYDRDRLEAHMLDVALDELASADFEYSGVFYRRWLEQFFAGLGDPDENPHYGNPRPHQGVDRGLFVRFVEREHSRNGDALPTWFEAPFGEGLRGESGLEAFEIDLPNGGSVAFHGYIDRIDVTVDADDAHVQLFDYKTGSTPAMTTTTGGTTFQLPLYLLAAEEVLAGDIDDFDELSATYYQTKPPNRFKEPRGIESKFDSTAELRRFLDEVVPQRLQTVSSAIEHGRFYTTLLSQREAGCEYCSYRRACDVRPNQRRERVNVLNDDSQSYVPVRATARDFAVDSWGESDD</sequence>
<accession>A0A830FFF8</accession>
<dbReference type="Gene3D" id="3.40.50.300">
    <property type="entry name" value="P-loop containing nucleotide triphosphate hydrolases"/>
    <property type="match status" value="1"/>
</dbReference>
<dbReference type="Gene3D" id="3.90.320.10">
    <property type="match status" value="1"/>
</dbReference>
<dbReference type="OrthoDB" id="321806at2157"/>
<evidence type="ECO:0000313" key="2">
    <source>
        <dbReference type="EMBL" id="GGL41731.1"/>
    </source>
</evidence>
<evidence type="ECO:0000259" key="1">
    <source>
        <dbReference type="Pfam" id="PF12705"/>
    </source>
</evidence>
<dbReference type="InterPro" id="IPR027417">
    <property type="entry name" value="P-loop_NTPase"/>
</dbReference>
<evidence type="ECO:0000313" key="3">
    <source>
        <dbReference type="Proteomes" id="UP000628840"/>
    </source>
</evidence>
<dbReference type="EMBL" id="BMPF01000005">
    <property type="protein sequence ID" value="GGL41731.1"/>
    <property type="molecule type" value="Genomic_DNA"/>
</dbReference>
<reference evidence="2 3" key="1">
    <citation type="journal article" date="2019" name="Int. J. Syst. Evol. Microbiol.">
        <title>The Global Catalogue of Microorganisms (GCM) 10K type strain sequencing project: providing services to taxonomists for standard genome sequencing and annotation.</title>
        <authorList>
            <consortium name="The Broad Institute Genomics Platform"/>
            <consortium name="The Broad Institute Genome Sequencing Center for Infectious Disease"/>
            <person name="Wu L."/>
            <person name="Ma J."/>
        </authorList>
    </citation>
    <scope>NUCLEOTIDE SEQUENCE [LARGE SCALE GENOMIC DNA]</scope>
    <source>
        <strain evidence="2 3">JCM 19585</strain>
    </source>
</reference>
<dbReference type="Pfam" id="PF12705">
    <property type="entry name" value="PDDEXK_1"/>
    <property type="match status" value="1"/>
</dbReference>
<feature type="domain" description="PD-(D/E)XK endonuclease-like" evidence="1">
    <location>
        <begin position="707"/>
        <end position="1022"/>
    </location>
</feature>
<proteinExistence type="predicted"/>
<dbReference type="AlphaFoldDB" id="A0A830FFF8"/>
<dbReference type="SUPFAM" id="SSF52540">
    <property type="entry name" value="P-loop containing nucleoside triphosphate hydrolases"/>
    <property type="match status" value="1"/>
</dbReference>
<keyword evidence="3" id="KW-1185">Reference proteome</keyword>
<dbReference type="Gene3D" id="1.10.486.10">
    <property type="entry name" value="PCRA, domain 4"/>
    <property type="match status" value="1"/>
</dbReference>